<evidence type="ECO:0000313" key="3">
    <source>
        <dbReference type="EMBL" id="OPC61608.1"/>
    </source>
</evidence>
<comment type="caution">
    <text evidence="3">The sequence shown here is derived from an EMBL/GenBank/DDBJ whole genome shotgun (WGS) entry which is preliminary data.</text>
</comment>
<protein>
    <submittedName>
        <fullName evidence="3">Transporter</fullName>
    </submittedName>
</protein>
<feature type="chain" id="PRO_5012571994" evidence="1">
    <location>
        <begin position="21"/>
        <end position="160"/>
    </location>
</feature>
<feature type="domain" description="BON" evidence="2">
    <location>
        <begin position="26"/>
        <end position="87"/>
    </location>
</feature>
<dbReference type="PROSITE" id="PS51257">
    <property type="entry name" value="PROKAR_LIPOPROTEIN"/>
    <property type="match status" value="1"/>
</dbReference>
<organism evidence="3 4">
    <name type="scientific">Elizabethkingia occulta</name>
    <dbReference type="NCBI Taxonomy" id="1867263"/>
    <lineage>
        <taxon>Bacteria</taxon>
        <taxon>Pseudomonadati</taxon>
        <taxon>Bacteroidota</taxon>
        <taxon>Flavobacteriia</taxon>
        <taxon>Flavobacteriales</taxon>
        <taxon>Weeksellaceae</taxon>
        <taxon>Elizabethkingia</taxon>
    </lineage>
</organism>
<accession>A0A1T3MAB5</accession>
<feature type="domain" description="BON" evidence="2">
    <location>
        <begin position="106"/>
        <end position="156"/>
    </location>
</feature>
<dbReference type="AlphaFoldDB" id="A0A1T3MAB5"/>
<evidence type="ECO:0000313" key="4">
    <source>
        <dbReference type="Proteomes" id="UP000190813"/>
    </source>
</evidence>
<dbReference type="RefSeq" id="WP_078773031.1">
    <property type="nucleotide sequence ID" value="NZ_CBCSBR010000018.1"/>
</dbReference>
<feature type="signal peptide" evidence="1">
    <location>
        <begin position="1"/>
        <end position="20"/>
    </location>
</feature>
<dbReference type="Gene3D" id="3.40.1520.20">
    <property type="match status" value="1"/>
</dbReference>
<name>A0A1T3MAB5_9FLAO</name>
<dbReference type="InterPro" id="IPR007055">
    <property type="entry name" value="BON_dom"/>
</dbReference>
<sequence length="160" mass="16974">MKKIFTTAALAILVSTVAVSCKKKNNDADLQTKATAVVAADPQAKVEVKDGVAHLSGTFKDAAAKDQMIASLKAIEGIKDVMDMSTVEASAPVVETKVASAPENLQKVKDALKDFPKVKAEVVNGELTVSGDVTKEDARKIKQSIDALKVGKVNYNYIVK</sequence>
<dbReference type="Proteomes" id="UP000190813">
    <property type="component" value="Unassembled WGS sequence"/>
</dbReference>
<evidence type="ECO:0000256" key="1">
    <source>
        <dbReference type="SAM" id="SignalP"/>
    </source>
</evidence>
<reference evidence="3 4" key="1">
    <citation type="submission" date="2016-06" db="EMBL/GenBank/DDBJ databases">
        <title>Revisiting the taxonomy of the Elizabethkingia Genus based on Whole-Genome Sequencing, Optical Mapping, and MALDI-TOF.</title>
        <authorList>
            <person name="Nicholson A.C."/>
        </authorList>
    </citation>
    <scope>NUCLEOTIDE SEQUENCE [LARGE SCALE GENOMIC DNA]</scope>
    <source>
        <strain evidence="3 4">G4070</strain>
    </source>
</reference>
<gene>
    <name evidence="3" type="ORF">BAZ10_10920</name>
</gene>
<dbReference type="EMBL" id="MAHX01000020">
    <property type="protein sequence ID" value="OPC61608.1"/>
    <property type="molecule type" value="Genomic_DNA"/>
</dbReference>
<dbReference type="Pfam" id="PF04972">
    <property type="entry name" value="BON"/>
    <property type="match status" value="2"/>
</dbReference>
<proteinExistence type="predicted"/>
<keyword evidence="4" id="KW-1185">Reference proteome</keyword>
<evidence type="ECO:0000259" key="2">
    <source>
        <dbReference type="Pfam" id="PF04972"/>
    </source>
</evidence>
<keyword evidence="1" id="KW-0732">Signal</keyword>